<feature type="domain" description="PpiC" evidence="8">
    <location>
        <begin position="123"/>
        <end position="227"/>
    </location>
</feature>
<name>A0A1D3UM06_TANFO</name>
<evidence type="ECO:0000256" key="1">
    <source>
        <dbReference type="ARBA" id="ARBA00000971"/>
    </source>
</evidence>
<dbReference type="EMBL" id="NSLJ01000038">
    <property type="protein sequence ID" value="PDP42766.1"/>
    <property type="molecule type" value="Genomic_DNA"/>
</dbReference>
<dbReference type="AlphaFoldDB" id="A0A1D3UM06"/>
<protein>
    <recommendedName>
        <fullName evidence="2">peptidylprolyl isomerase</fullName>
        <ecNumber evidence="2">5.2.1.8</ecNumber>
    </recommendedName>
</protein>
<evidence type="ECO:0000256" key="6">
    <source>
        <dbReference type="PROSITE-ProRule" id="PRU00278"/>
    </source>
</evidence>
<sequence length="532" mass="61651" precursor="true">MKKIILCTALAVAIGTPIFAQEKTAEDPVVMTIAGKDIPLSEFLFIAQKDSGVDLMNKKSLENYVTLFKNFKLKVADAEAAGIDQTKAFQEELTTYESQLRASFLSDKRGEALAIRELYNRSKEIPTVTQIFFPLPSQTVSKDTVSVYRKAKAAYDRIRGGEDFDKVGKELMASSGDKDTVMYERIEYLYPLQAVKAFENAVFRMNVGDISEPVRTPLGFHIIRIDRKIPNPGKVRVAHILVGPEQQSGEAFDTIVFAQKAKEVYEKLKNGEKFEDLVPKYSIDGRTYATGGAVPYFGLGEMVKPFEQAAFALKEINDISEPVQTRYGYHIIKLLDRKPQAPYEEVEKAYYNAMRQGEYNFELFYSYDEREKKKLGYKLNQEAYDELQRLCDDYFPTDTAFYNRASKMDKVLMHMNNMDFPQKEFAEYLRRYPFSTKTYSGDFMNEVYRLFVRDIINELGRRSLKGNHPEFQQLLKEYRDGILLFEISNERVWSKPVEDQARLEEEWIKELNGKYDAKVHWKVLKNLKKYIR</sequence>
<reference evidence="9 12" key="2">
    <citation type="submission" date="2017-09" db="EMBL/GenBank/DDBJ databases">
        <title>Phase variable restriction modification systems are present in the genome sequences of periodontal pathogens Prevotella intermedia, Tannerella forsythia and Porphyromonas gingivalis.</title>
        <authorList>
            <person name="Haigh R.D."/>
            <person name="Crawford L."/>
            <person name="Ralph J."/>
            <person name="Wanford J."/>
            <person name="Vartoukian S.R."/>
            <person name="Hijazib K."/>
            <person name="Wade W."/>
            <person name="Oggioni M.R."/>
        </authorList>
    </citation>
    <scope>NUCLEOTIDE SEQUENCE [LARGE SCALE GENOMIC DNA]</scope>
    <source>
        <strain evidence="9 12">WW11663</strain>
    </source>
</reference>
<dbReference type="OrthoDB" id="14196at2"/>
<dbReference type="Proteomes" id="UP000219259">
    <property type="component" value="Unassembled WGS sequence"/>
</dbReference>
<feature type="signal peptide" evidence="7">
    <location>
        <begin position="1"/>
        <end position="20"/>
    </location>
</feature>
<keyword evidence="4 6" id="KW-0697">Rotamase</keyword>
<dbReference type="SUPFAM" id="SSF54534">
    <property type="entry name" value="FKBP-like"/>
    <property type="match status" value="2"/>
</dbReference>
<dbReference type="Pfam" id="PF00639">
    <property type="entry name" value="Rotamase"/>
    <property type="match status" value="2"/>
</dbReference>
<dbReference type="Proteomes" id="UP000182057">
    <property type="component" value="Unassembled WGS sequence"/>
</dbReference>
<evidence type="ECO:0000313" key="12">
    <source>
        <dbReference type="Proteomes" id="UP000219259"/>
    </source>
</evidence>
<evidence type="ECO:0000256" key="4">
    <source>
        <dbReference type="ARBA" id="ARBA00023110"/>
    </source>
</evidence>
<dbReference type="GeneID" id="34758684"/>
<dbReference type="InterPro" id="IPR050245">
    <property type="entry name" value="PrsA_foldase"/>
</dbReference>
<gene>
    <name evidence="10" type="primary">surA_2</name>
    <name evidence="9" type="ORF">CLI86_11710</name>
    <name evidence="10" type="ORF">TFUB20_01274</name>
</gene>
<evidence type="ECO:0000313" key="9">
    <source>
        <dbReference type="EMBL" id="PDP42766.1"/>
    </source>
</evidence>
<dbReference type="EC" id="5.2.1.8" evidence="2"/>
<dbReference type="InterPro" id="IPR046357">
    <property type="entry name" value="PPIase_dom_sf"/>
</dbReference>
<dbReference type="OMA" id="MVYPFES"/>
<feature type="chain" id="PRO_5014267202" description="peptidylprolyl isomerase" evidence="7">
    <location>
        <begin position="21"/>
        <end position="532"/>
    </location>
</feature>
<evidence type="ECO:0000256" key="3">
    <source>
        <dbReference type="ARBA" id="ARBA00022729"/>
    </source>
</evidence>
<evidence type="ECO:0000313" key="11">
    <source>
        <dbReference type="Proteomes" id="UP000182057"/>
    </source>
</evidence>
<dbReference type="RefSeq" id="WP_014224852.1">
    <property type="nucleotide sequence ID" value="NZ_CAJPTF010000056.1"/>
</dbReference>
<evidence type="ECO:0000313" key="10">
    <source>
        <dbReference type="EMBL" id="SCQ21131.1"/>
    </source>
</evidence>
<dbReference type="PANTHER" id="PTHR47245">
    <property type="entry name" value="PEPTIDYLPROLYL ISOMERASE"/>
    <property type="match status" value="1"/>
</dbReference>
<proteinExistence type="predicted"/>
<organism evidence="10 11">
    <name type="scientific">Tannerella forsythia</name>
    <name type="common">Bacteroides forsythus</name>
    <dbReference type="NCBI Taxonomy" id="28112"/>
    <lineage>
        <taxon>Bacteria</taxon>
        <taxon>Pseudomonadati</taxon>
        <taxon>Bacteroidota</taxon>
        <taxon>Bacteroidia</taxon>
        <taxon>Bacteroidales</taxon>
        <taxon>Tannerellaceae</taxon>
        <taxon>Tannerella</taxon>
    </lineage>
</organism>
<reference evidence="10 11" key="1">
    <citation type="submission" date="2016-09" db="EMBL/GenBank/DDBJ databases">
        <authorList>
            <person name="Capua I."/>
            <person name="De Benedictis P."/>
            <person name="Joannis T."/>
            <person name="Lombin L.H."/>
            <person name="Cattoli G."/>
        </authorList>
    </citation>
    <scope>NUCLEOTIDE SEQUENCE [LARGE SCALE GENOMIC DNA]</scope>
    <source>
        <strain evidence="10 11">UB20</strain>
    </source>
</reference>
<comment type="catalytic activity">
    <reaction evidence="1">
        <text>[protein]-peptidylproline (omega=180) = [protein]-peptidylproline (omega=0)</text>
        <dbReference type="Rhea" id="RHEA:16237"/>
        <dbReference type="Rhea" id="RHEA-COMP:10747"/>
        <dbReference type="Rhea" id="RHEA-COMP:10748"/>
        <dbReference type="ChEBI" id="CHEBI:83833"/>
        <dbReference type="ChEBI" id="CHEBI:83834"/>
        <dbReference type="EC" id="5.2.1.8"/>
    </reaction>
</comment>
<evidence type="ECO:0000259" key="8">
    <source>
        <dbReference type="PROSITE" id="PS50198"/>
    </source>
</evidence>
<dbReference type="GO" id="GO:0003755">
    <property type="term" value="F:peptidyl-prolyl cis-trans isomerase activity"/>
    <property type="evidence" value="ECO:0007669"/>
    <property type="project" value="UniProtKB-KW"/>
</dbReference>
<keyword evidence="3 7" id="KW-0732">Signal</keyword>
<evidence type="ECO:0000256" key="7">
    <source>
        <dbReference type="SAM" id="SignalP"/>
    </source>
</evidence>
<dbReference type="PANTHER" id="PTHR47245:SF1">
    <property type="entry name" value="FOLDASE PROTEIN PRSA"/>
    <property type="match status" value="1"/>
</dbReference>
<evidence type="ECO:0000256" key="5">
    <source>
        <dbReference type="ARBA" id="ARBA00023235"/>
    </source>
</evidence>
<dbReference type="InterPro" id="IPR000297">
    <property type="entry name" value="PPIase_PpiC"/>
</dbReference>
<feature type="domain" description="PpiC" evidence="8">
    <location>
        <begin position="232"/>
        <end position="336"/>
    </location>
</feature>
<evidence type="ECO:0000256" key="2">
    <source>
        <dbReference type="ARBA" id="ARBA00013194"/>
    </source>
</evidence>
<keyword evidence="5 6" id="KW-0413">Isomerase</keyword>
<dbReference type="PROSITE" id="PS50198">
    <property type="entry name" value="PPIC_PPIASE_2"/>
    <property type="match status" value="2"/>
</dbReference>
<dbReference type="EMBL" id="FMMM01000048">
    <property type="protein sequence ID" value="SCQ21131.1"/>
    <property type="molecule type" value="Genomic_DNA"/>
</dbReference>
<dbReference type="Gene3D" id="3.10.50.40">
    <property type="match status" value="2"/>
</dbReference>
<accession>A0A1D3UM06</accession>